<evidence type="ECO:0000259" key="16">
    <source>
        <dbReference type="Pfam" id="PF07732"/>
    </source>
</evidence>
<dbReference type="PROSITE" id="PS00079">
    <property type="entry name" value="MULTICOPPER_OXIDASE1"/>
    <property type="match status" value="1"/>
</dbReference>
<evidence type="ECO:0000256" key="13">
    <source>
        <dbReference type="ARBA" id="ARBA00023185"/>
    </source>
</evidence>
<dbReference type="InterPro" id="IPR017761">
    <property type="entry name" value="Laccase"/>
</dbReference>
<dbReference type="InterPro" id="IPR033138">
    <property type="entry name" value="Cu_oxidase_CS"/>
</dbReference>
<evidence type="ECO:0000259" key="15">
    <source>
        <dbReference type="Pfam" id="PF07731"/>
    </source>
</evidence>
<comment type="similarity">
    <text evidence="4">Belongs to the multicopper oxidase family.</text>
</comment>
<dbReference type="Pfam" id="PF07731">
    <property type="entry name" value="Cu-oxidase_2"/>
    <property type="match status" value="1"/>
</dbReference>
<comment type="cofactor">
    <cofactor evidence="2">
        <name>Cu cation</name>
        <dbReference type="ChEBI" id="CHEBI:23378"/>
    </cofactor>
</comment>
<feature type="domain" description="Plastocyanin-like" evidence="14">
    <location>
        <begin position="76"/>
        <end position="228"/>
    </location>
</feature>
<evidence type="ECO:0000256" key="12">
    <source>
        <dbReference type="ARBA" id="ARBA00023180"/>
    </source>
</evidence>
<dbReference type="Proteomes" id="UP001153555">
    <property type="component" value="Unassembled WGS sequence"/>
</dbReference>
<reference evidence="17" key="1">
    <citation type="submission" date="2019-12" db="EMBL/GenBank/DDBJ databases">
        <authorList>
            <person name="Scholes J."/>
        </authorList>
    </citation>
    <scope>NUCLEOTIDE SEQUENCE</scope>
</reference>
<evidence type="ECO:0000256" key="11">
    <source>
        <dbReference type="ARBA" id="ARBA00023008"/>
    </source>
</evidence>
<gene>
    <name evidence="17" type="ORF">SHERM_03434</name>
</gene>
<evidence type="ECO:0000256" key="5">
    <source>
        <dbReference type="ARBA" id="ARBA00012297"/>
    </source>
</evidence>
<feature type="domain" description="Plastocyanin-like" evidence="16">
    <location>
        <begin position="1"/>
        <end position="64"/>
    </location>
</feature>
<keyword evidence="10" id="KW-0560">Oxidoreductase</keyword>
<dbReference type="CDD" id="cd13875">
    <property type="entry name" value="CuRO_2_LCC_plant"/>
    <property type="match status" value="1"/>
</dbReference>
<dbReference type="InterPro" id="IPR045087">
    <property type="entry name" value="Cu-oxidase_fam"/>
</dbReference>
<accession>A0A9N7NRQ5</accession>
<keyword evidence="6" id="KW-0052">Apoplast</keyword>
<dbReference type="InterPro" id="IPR011707">
    <property type="entry name" value="Cu-oxidase-like_N"/>
</dbReference>
<evidence type="ECO:0000256" key="6">
    <source>
        <dbReference type="ARBA" id="ARBA00022523"/>
    </source>
</evidence>
<keyword evidence="18" id="KW-1185">Reference proteome</keyword>
<dbReference type="EC" id="1.10.3.2" evidence="5"/>
<evidence type="ECO:0000256" key="10">
    <source>
        <dbReference type="ARBA" id="ARBA00023002"/>
    </source>
</evidence>
<evidence type="ECO:0000256" key="4">
    <source>
        <dbReference type="ARBA" id="ARBA00010609"/>
    </source>
</evidence>
<dbReference type="NCBIfam" id="TIGR03389">
    <property type="entry name" value="laccase"/>
    <property type="match status" value="1"/>
</dbReference>
<feature type="non-terminal residue" evidence="17">
    <location>
        <position position="489"/>
    </location>
</feature>
<proteinExistence type="inferred from homology"/>
<dbReference type="GO" id="GO:0046274">
    <property type="term" value="P:lignin catabolic process"/>
    <property type="evidence" value="ECO:0007669"/>
    <property type="project" value="UniProtKB-KW"/>
</dbReference>
<dbReference type="InterPro" id="IPR011706">
    <property type="entry name" value="Cu-oxidase_C"/>
</dbReference>
<evidence type="ECO:0000256" key="8">
    <source>
        <dbReference type="ARBA" id="ARBA00022723"/>
    </source>
</evidence>
<keyword evidence="7" id="KW-0964">Secreted</keyword>
<dbReference type="SUPFAM" id="SSF49503">
    <property type="entry name" value="Cupredoxins"/>
    <property type="match status" value="3"/>
</dbReference>
<dbReference type="InterPro" id="IPR008972">
    <property type="entry name" value="Cupredoxin"/>
</dbReference>
<evidence type="ECO:0000256" key="7">
    <source>
        <dbReference type="ARBA" id="ARBA00022525"/>
    </source>
</evidence>
<feature type="domain" description="Plastocyanin-like" evidence="15">
    <location>
        <begin position="336"/>
        <end position="472"/>
    </location>
</feature>
<comment type="catalytic activity">
    <reaction evidence="1">
        <text>4 hydroquinone + O2 = 4 benzosemiquinone + 2 H2O</text>
        <dbReference type="Rhea" id="RHEA:11276"/>
        <dbReference type="ChEBI" id="CHEBI:15377"/>
        <dbReference type="ChEBI" id="CHEBI:15379"/>
        <dbReference type="ChEBI" id="CHEBI:17594"/>
        <dbReference type="ChEBI" id="CHEBI:17977"/>
        <dbReference type="EC" id="1.10.3.2"/>
    </reaction>
</comment>
<dbReference type="GO" id="GO:0048046">
    <property type="term" value="C:apoplast"/>
    <property type="evidence" value="ECO:0007669"/>
    <property type="project" value="UniProtKB-SubCell"/>
</dbReference>
<dbReference type="Pfam" id="PF00394">
    <property type="entry name" value="Cu-oxidase"/>
    <property type="match status" value="1"/>
</dbReference>
<keyword evidence="12" id="KW-0325">Glycoprotein</keyword>
<keyword evidence="8" id="KW-0479">Metal-binding</keyword>
<dbReference type="InterPro" id="IPR001117">
    <property type="entry name" value="Cu-oxidase_2nd"/>
</dbReference>
<dbReference type="GO" id="GO:0052716">
    <property type="term" value="F:hydroquinone:oxygen oxidoreductase activity"/>
    <property type="evidence" value="ECO:0007669"/>
    <property type="project" value="UniProtKB-EC"/>
</dbReference>
<protein>
    <recommendedName>
        <fullName evidence="5">laccase</fullName>
        <ecNumber evidence="5">1.10.3.2</ecNumber>
    </recommendedName>
</protein>
<evidence type="ECO:0000313" key="18">
    <source>
        <dbReference type="Proteomes" id="UP001153555"/>
    </source>
</evidence>
<keyword evidence="11" id="KW-0186">Copper</keyword>
<dbReference type="PANTHER" id="PTHR11709">
    <property type="entry name" value="MULTI-COPPER OXIDASE"/>
    <property type="match status" value="1"/>
</dbReference>
<dbReference type="AlphaFoldDB" id="A0A9N7NRQ5"/>
<evidence type="ECO:0000259" key="14">
    <source>
        <dbReference type="Pfam" id="PF00394"/>
    </source>
</evidence>
<evidence type="ECO:0000313" key="17">
    <source>
        <dbReference type="EMBL" id="CAA0836330.1"/>
    </source>
</evidence>
<sequence>HGVFQLMSGWADGPEYATQCPIRPGLSYTYKFTITRQEGTLWWHAHSQWLRATVYGAIIIRPKSGRSYPFPKPDGEIPIVLGEWWNSNIIDVENQALATGGTPNISDAFTVNGQPGDLYACSSNNTFNLQVIRGKTYLLRIVNAALNNHLFFKIASHKMTVVGVDASYTTKYTTDLVVVAPGQTTDVLLRADQSPARYYMAARPYISAVDGGTFNNGTTTGIIVYEGSSKSSRPVMPVLPAFNDTPTAHKFFTDLTGLPTGPFWVPVPLMVDEHMFVTVGAGLTPCDLPGNATCQGPFGLKQAFSMNNESFRFPTEISMLEAFFKNTTGGVYTTDFPDIPPLEFDYTNANNTNNIALLMTTKSTKVKKVRFNSAVEMVLQNTALLGIENHPMHLHGFNFYVLAQGFGNYNANVDRKKFNFHNPQERNTIAVPAGGWAVIRFRANNPGVWLVHCHFDEHLPSGLAMAFVVENGPTPETRLPAPPPDFPKC</sequence>
<dbReference type="InterPro" id="IPR034289">
    <property type="entry name" value="CuRO_3_LCC"/>
</dbReference>
<dbReference type="FunFam" id="2.60.40.420:FF:000049">
    <property type="entry name" value="Laccase"/>
    <property type="match status" value="1"/>
</dbReference>
<dbReference type="GO" id="GO:0005507">
    <property type="term" value="F:copper ion binding"/>
    <property type="evidence" value="ECO:0007669"/>
    <property type="project" value="InterPro"/>
</dbReference>
<comment type="subcellular location">
    <subcellularLocation>
        <location evidence="3">Secreted</location>
        <location evidence="3">Extracellular space</location>
        <location evidence="3">Apoplast</location>
    </subcellularLocation>
</comment>
<dbReference type="Pfam" id="PF07732">
    <property type="entry name" value="Cu-oxidase_3"/>
    <property type="match status" value="1"/>
</dbReference>
<comment type="caution">
    <text evidence="17">The sequence shown here is derived from an EMBL/GenBank/DDBJ whole genome shotgun (WGS) entry which is preliminary data.</text>
</comment>
<organism evidence="17 18">
    <name type="scientific">Striga hermonthica</name>
    <name type="common">Purple witchweed</name>
    <name type="synonym">Buchnera hermonthica</name>
    <dbReference type="NCBI Taxonomy" id="68872"/>
    <lineage>
        <taxon>Eukaryota</taxon>
        <taxon>Viridiplantae</taxon>
        <taxon>Streptophyta</taxon>
        <taxon>Embryophyta</taxon>
        <taxon>Tracheophyta</taxon>
        <taxon>Spermatophyta</taxon>
        <taxon>Magnoliopsida</taxon>
        <taxon>eudicotyledons</taxon>
        <taxon>Gunneridae</taxon>
        <taxon>Pentapetalae</taxon>
        <taxon>asterids</taxon>
        <taxon>lamiids</taxon>
        <taxon>Lamiales</taxon>
        <taxon>Orobanchaceae</taxon>
        <taxon>Buchnereae</taxon>
        <taxon>Striga</taxon>
    </lineage>
</organism>
<dbReference type="InterPro" id="IPR034285">
    <property type="entry name" value="CuRO_2_LCC"/>
</dbReference>
<evidence type="ECO:0000256" key="3">
    <source>
        <dbReference type="ARBA" id="ARBA00004271"/>
    </source>
</evidence>
<keyword evidence="9" id="KW-0677">Repeat</keyword>
<dbReference type="CDD" id="cd13897">
    <property type="entry name" value="CuRO_3_LCC_plant"/>
    <property type="match status" value="1"/>
</dbReference>
<keyword evidence="13" id="KW-0439">Lignin degradation</keyword>
<dbReference type="PANTHER" id="PTHR11709:SF312">
    <property type="entry name" value="LACCASE"/>
    <property type="match status" value="1"/>
</dbReference>
<evidence type="ECO:0000256" key="2">
    <source>
        <dbReference type="ARBA" id="ARBA00001935"/>
    </source>
</evidence>
<name>A0A9N7NRQ5_STRHE</name>
<dbReference type="InterPro" id="IPR002355">
    <property type="entry name" value="Cu_oxidase_Cu_BS"/>
</dbReference>
<dbReference type="EMBL" id="CACSLK010030184">
    <property type="protein sequence ID" value="CAA0836330.1"/>
    <property type="molecule type" value="Genomic_DNA"/>
</dbReference>
<dbReference type="OrthoDB" id="2121828at2759"/>
<dbReference type="PROSITE" id="PS00080">
    <property type="entry name" value="MULTICOPPER_OXIDASE2"/>
    <property type="match status" value="1"/>
</dbReference>
<dbReference type="Gene3D" id="2.60.40.420">
    <property type="entry name" value="Cupredoxins - blue copper proteins"/>
    <property type="match status" value="3"/>
</dbReference>
<evidence type="ECO:0000256" key="1">
    <source>
        <dbReference type="ARBA" id="ARBA00000349"/>
    </source>
</evidence>
<evidence type="ECO:0000256" key="9">
    <source>
        <dbReference type="ARBA" id="ARBA00022737"/>
    </source>
</evidence>